<dbReference type="GO" id="GO:0004392">
    <property type="term" value="F:heme oxygenase (decyclizing) activity"/>
    <property type="evidence" value="ECO:0007669"/>
    <property type="project" value="InterPro"/>
</dbReference>
<protein>
    <submittedName>
        <fullName evidence="1">Heme oxygenase</fullName>
    </submittedName>
</protein>
<dbReference type="InterPro" id="IPR016084">
    <property type="entry name" value="Haem_Oase-like_multi-hlx"/>
</dbReference>
<dbReference type="SUPFAM" id="SSF48613">
    <property type="entry name" value="Heme oxygenase-like"/>
    <property type="match status" value="1"/>
</dbReference>
<proteinExistence type="predicted"/>
<dbReference type="Gene3D" id="1.20.910.10">
    <property type="entry name" value="Heme oxygenase-like"/>
    <property type="match status" value="1"/>
</dbReference>
<evidence type="ECO:0000313" key="1">
    <source>
        <dbReference type="EMBL" id="GGR19484.1"/>
    </source>
</evidence>
<dbReference type="Pfam" id="PF01126">
    <property type="entry name" value="Heme_oxygenase"/>
    <property type="match status" value="1"/>
</dbReference>
<sequence length="163" mass="18003">MPVMQPTLTTADYAQLLSHLHAVVHPLEAQLLTLGLPNVFDLQRRTKAALLRRDLTWFPAVPTLPSVPATLAGVAEGLGALYVLEGATLGGQVISRHLHHTLGLTPERGGAYFFGYGSSTRQMWQTFSHAMNQWVPQDDQLRVIAGAHSTFQLFEHRLQELLS</sequence>
<accession>A0A918CG14</accession>
<dbReference type="GO" id="GO:0006788">
    <property type="term" value="P:heme oxidation"/>
    <property type="evidence" value="ECO:0007669"/>
    <property type="project" value="InterPro"/>
</dbReference>
<name>A0A918CG14_9DEIO</name>
<keyword evidence="2" id="KW-1185">Reference proteome</keyword>
<gene>
    <name evidence="1" type="ORF">GCM10008957_34990</name>
</gene>
<comment type="caution">
    <text evidence="1">The sequence shown here is derived from an EMBL/GenBank/DDBJ whole genome shotgun (WGS) entry which is preliminary data.</text>
</comment>
<evidence type="ECO:0000313" key="2">
    <source>
        <dbReference type="Proteomes" id="UP000603865"/>
    </source>
</evidence>
<dbReference type="AlphaFoldDB" id="A0A918CG14"/>
<dbReference type="EMBL" id="BMQL01000023">
    <property type="protein sequence ID" value="GGR19484.1"/>
    <property type="molecule type" value="Genomic_DNA"/>
</dbReference>
<reference evidence="1" key="1">
    <citation type="journal article" date="2014" name="Int. J. Syst. Evol. Microbiol.">
        <title>Complete genome sequence of Corynebacterium casei LMG S-19264T (=DSM 44701T), isolated from a smear-ripened cheese.</title>
        <authorList>
            <consortium name="US DOE Joint Genome Institute (JGI-PGF)"/>
            <person name="Walter F."/>
            <person name="Albersmeier A."/>
            <person name="Kalinowski J."/>
            <person name="Ruckert C."/>
        </authorList>
    </citation>
    <scope>NUCLEOTIDE SEQUENCE</scope>
    <source>
        <strain evidence="1">JCM 31311</strain>
    </source>
</reference>
<reference evidence="1" key="2">
    <citation type="submission" date="2020-09" db="EMBL/GenBank/DDBJ databases">
        <authorList>
            <person name="Sun Q."/>
            <person name="Ohkuma M."/>
        </authorList>
    </citation>
    <scope>NUCLEOTIDE SEQUENCE</scope>
    <source>
        <strain evidence="1">JCM 31311</strain>
    </source>
</reference>
<dbReference type="Proteomes" id="UP000603865">
    <property type="component" value="Unassembled WGS sequence"/>
</dbReference>
<organism evidence="1 2">
    <name type="scientific">Deinococcus ruber</name>
    <dbReference type="NCBI Taxonomy" id="1848197"/>
    <lineage>
        <taxon>Bacteria</taxon>
        <taxon>Thermotogati</taxon>
        <taxon>Deinococcota</taxon>
        <taxon>Deinococci</taxon>
        <taxon>Deinococcales</taxon>
        <taxon>Deinococcaceae</taxon>
        <taxon>Deinococcus</taxon>
    </lineage>
</organism>
<dbReference type="InterPro" id="IPR016053">
    <property type="entry name" value="Haem_Oase-like"/>
</dbReference>
<dbReference type="CDD" id="cd19166">
    <property type="entry name" value="HemeO-bac"/>
    <property type="match status" value="1"/>
</dbReference>